<proteinExistence type="predicted"/>
<name>A0ABS9FDZ5_9PSED</name>
<evidence type="ECO:0000313" key="1">
    <source>
        <dbReference type="EMBL" id="MCF5110573.1"/>
    </source>
</evidence>
<organism evidence="1 2">
    <name type="scientific">Pseudomonas gessardii</name>
    <dbReference type="NCBI Taxonomy" id="78544"/>
    <lineage>
        <taxon>Bacteria</taxon>
        <taxon>Pseudomonadati</taxon>
        <taxon>Pseudomonadota</taxon>
        <taxon>Gammaproteobacteria</taxon>
        <taxon>Pseudomonadales</taxon>
        <taxon>Pseudomonadaceae</taxon>
        <taxon>Pseudomonas</taxon>
    </lineage>
</organism>
<reference evidence="1 2" key="1">
    <citation type="submission" date="2019-11" db="EMBL/GenBank/DDBJ databases">
        <title>Epiphytic Pseudomonas syringae from cherry orchards.</title>
        <authorList>
            <person name="Hulin M.T."/>
        </authorList>
    </citation>
    <scope>NUCLEOTIDE SEQUENCE [LARGE SCALE GENOMIC DNA]</scope>
    <source>
        <strain evidence="1 2">PA-6-5B</strain>
    </source>
</reference>
<dbReference type="Proteomes" id="UP000814003">
    <property type="component" value="Unassembled WGS sequence"/>
</dbReference>
<evidence type="ECO:0000313" key="2">
    <source>
        <dbReference type="Proteomes" id="UP000814003"/>
    </source>
</evidence>
<dbReference type="RefSeq" id="WP_236310295.1">
    <property type="nucleotide sequence ID" value="NZ_WKED01000089.1"/>
</dbReference>
<sequence>MPYAYEGLATVTMLALYSGQPPVELTTEELPIVLRNAGANRARVEFDHYLLGPKEANVLRIELPEGWMLHGPIIAGVNEPGGGWLEFSIEQHDMDLASPVARDGWEWQ</sequence>
<comment type="caution">
    <text evidence="1">The sequence shown here is derived from an EMBL/GenBank/DDBJ whole genome shotgun (WGS) entry which is preliminary data.</text>
</comment>
<keyword evidence="2" id="KW-1185">Reference proteome</keyword>
<protein>
    <submittedName>
        <fullName evidence="1">Uncharacterized protein</fullName>
    </submittedName>
</protein>
<dbReference type="EMBL" id="WKED01000089">
    <property type="protein sequence ID" value="MCF5110573.1"/>
    <property type="molecule type" value="Genomic_DNA"/>
</dbReference>
<gene>
    <name evidence="1" type="ORF">GIW56_27615</name>
</gene>
<accession>A0ABS9FDZ5</accession>